<organism evidence="3 4">
    <name type="scientific">Aeromicrobium marinum DSM 15272</name>
    <dbReference type="NCBI Taxonomy" id="585531"/>
    <lineage>
        <taxon>Bacteria</taxon>
        <taxon>Bacillati</taxon>
        <taxon>Actinomycetota</taxon>
        <taxon>Actinomycetes</taxon>
        <taxon>Propionibacteriales</taxon>
        <taxon>Nocardioidaceae</taxon>
        <taxon>Aeromicrobium</taxon>
    </lineage>
</organism>
<dbReference type="InterPro" id="IPR012495">
    <property type="entry name" value="TadE-like_dom"/>
</dbReference>
<evidence type="ECO:0000259" key="2">
    <source>
        <dbReference type="Pfam" id="PF07811"/>
    </source>
</evidence>
<feature type="transmembrane region" description="Helical" evidence="1">
    <location>
        <begin position="16"/>
        <end position="38"/>
    </location>
</feature>
<name>E2SCX2_9ACTN</name>
<evidence type="ECO:0000313" key="4">
    <source>
        <dbReference type="Proteomes" id="UP000003111"/>
    </source>
</evidence>
<sequence>MRRRRPEEAGVSSIELVLYMPLLMTAILMTVQFSLVYLGNQAASASAREAARVARVTGDATQGQAKGESLARDLGRGVLDDVDVQVVQIDGDRMRATVSGRAPGILPFLTPPRVSDSVQGPIEQFVQDAP</sequence>
<gene>
    <name evidence="3" type="ORF">HMPREF0063_12284</name>
</gene>
<dbReference type="Proteomes" id="UP000003111">
    <property type="component" value="Unassembled WGS sequence"/>
</dbReference>
<dbReference type="STRING" id="585531.HMPREF0063_12284"/>
<comment type="caution">
    <text evidence="3">The sequence shown here is derived from an EMBL/GenBank/DDBJ whole genome shotgun (WGS) entry which is preliminary data.</text>
</comment>
<keyword evidence="1" id="KW-1133">Transmembrane helix</keyword>
<accession>E2SCX2</accession>
<feature type="domain" description="TadE-like" evidence="2">
    <location>
        <begin position="10"/>
        <end position="52"/>
    </location>
</feature>
<dbReference type="EMBL" id="ACLF03000006">
    <property type="protein sequence ID" value="EFQ83075.1"/>
    <property type="molecule type" value="Genomic_DNA"/>
</dbReference>
<dbReference type="HOGENOM" id="CLU_117215_2_0_11"/>
<keyword evidence="4" id="KW-1185">Reference proteome</keyword>
<keyword evidence="1" id="KW-0472">Membrane</keyword>
<dbReference type="eggNOG" id="ENOG50333W1">
    <property type="taxonomic scope" value="Bacteria"/>
</dbReference>
<protein>
    <submittedName>
        <fullName evidence="3">TadE-like protein</fullName>
    </submittedName>
</protein>
<dbReference type="AlphaFoldDB" id="E2SCX2"/>
<dbReference type="Pfam" id="PF07811">
    <property type="entry name" value="TadE"/>
    <property type="match status" value="1"/>
</dbReference>
<proteinExistence type="predicted"/>
<reference evidence="3" key="1">
    <citation type="submission" date="2010-08" db="EMBL/GenBank/DDBJ databases">
        <authorList>
            <person name="Muzny D."/>
            <person name="Qin X."/>
            <person name="Buhay C."/>
            <person name="Dugan-Rocha S."/>
            <person name="Ding Y."/>
            <person name="Chen G."/>
            <person name="Hawes A."/>
            <person name="Holder M."/>
            <person name="Jhangiani S."/>
            <person name="Johnson A."/>
            <person name="Khan Z."/>
            <person name="Li Z."/>
            <person name="Liu W."/>
            <person name="Liu X."/>
            <person name="Perez L."/>
            <person name="Shen H."/>
            <person name="Wang Q."/>
            <person name="Watt J."/>
            <person name="Xi L."/>
            <person name="Xin Y."/>
            <person name="Zhou J."/>
            <person name="Deng J."/>
            <person name="Jiang H."/>
            <person name="Liu Y."/>
            <person name="Qu J."/>
            <person name="Song X.-Z."/>
            <person name="Zhang L."/>
            <person name="Villasana D."/>
            <person name="Johnson A."/>
            <person name="Liu J."/>
            <person name="Liyanage D."/>
            <person name="Lorensuhewa L."/>
            <person name="Robinson T."/>
            <person name="Song A."/>
            <person name="Song B.-B."/>
            <person name="Dinh H."/>
            <person name="Thornton R."/>
            <person name="Coyle M."/>
            <person name="Francisco L."/>
            <person name="Jackson L."/>
            <person name="Javaid M."/>
            <person name="Korchina V."/>
            <person name="Kovar C."/>
            <person name="Mata R."/>
            <person name="Mathew T."/>
            <person name="Ngo R."/>
            <person name="Nguyen L."/>
            <person name="Nguyen N."/>
            <person name="Okwuonu G."/>
            <person name="Ongeri F."/>
            <person name="Pham C."/>
            <person name="Simmons D."/>
            <person name="Wilczek-Boney K."/>
            <person name="Hale W."/>
            <person name="Jakkamsetti A."/>
            <person name="Pham P."/>
            <person name="Ruth R."/>
            <person name="San Lucas F."/>
            <person name="Warren J."/>
            <person name="Zhang J."/>
            <person name="Zhao Z."/>
            <person name="Zhou C."/>
            <person name="Zhu D."/>
            <person name="Lee S."/>
            <person name="Bess C."/>
            <person name="Blankenburg K."/>
            <person name="Forbes L."/>
            <person name="Fu Q."/>
            <person name="Gubbala S."/>
            <person name="Hirani K."/>
            <person name="Jayaseelan J.C."/>
            <person name="Lara F."/>
            <person name="Munidasa M."/>
            <person name="Palculict T."/>
            <person name="Patil S."/>
            <person name="Pu L.-L."/>
            <person name="Saada N."/>
            <person name="Tang L."/>
            <person name="Weissenberger G."/>
            <person name="Zhu Y."/>
            <person name="Hemphill L."/>
            <person name="Shang Y."/>
            <person name="Youmans B."/>
            <person name="Ayvaz T."/>
            <person name="Ross M."/>
            <person name="Santibanez J."/>
            <person name="Aqrawi P."/>
            <person name="Gross S."/>
            <person name="Joshi V."/>
            <person name="Fowler G."/>
            <person name="Nazareth L."/>
            <person name="Reid J."/>
            <person name="Worley K."/>
            <person name="Petrosino J."/>
            <person name="Highlander S."/>
            <person name="Gibbs R."/>
        </authorList>
    </citation>
    <scope>NUCLEOTIDE SEQUENCE [LARGE SCALE GENOMIC DNA]</scope>
    <source>
        <strain evidence="3">DSM 15272</strain>
    </source>
</reference>
<evidence type="ECO:0000313" key="3">
    <source>
        <dbReference type="EMBL" id="EFQ83075.1"/>
    </source>
</evidence>
<keyword evidence="1" id="KW-0812">Transmembrane</keyword>
<evidence type="ECO:0000256" key="1">
    <source>
        <dbReference type="SAM" id="Phobius"/>
    </source>
</evidence>